<organism evidence="2 3">
    <name type="scientific">Fusarium beomiforme</name>
    <dbReference type="NCBI Taxonomy" id="44412"/>
    <lineage>
        <taxon>Eukaryota</taxon>
        <taxon>Fungi</taxon>
        <taxon>Dikarya</taxon>
        <taxon>Ascomycota</taxon>
        <taxon>Pezizomycotina</taxon>
        <taxon>Sordariomycetes</taxon>
        <taxon>Hypocreomycetidae</taxon>
        <taxon>Hypocreales</taxon>
        <taxon>Nectriaceae</taxon>
        <taxon>Fusarium</taxon>
        <taxon>Fusarium burgessii species complex</taxon>
    </lineage>
</organism>
<dbReference type="InterPro" id="IPR000719">
    <property type="entry name" value="Prot_kinase_dom"/>
</dbReference>
<reference evidence="2" key="2">
    <citation type="submission" date="2020-02" db="EMBL/GenBank/DDBJ databases">
        <title>Identification and distribution of gene clusters putatively required for synthesis of sphingolipid metabolism inhibitors in phylogenetically diverse species of the filamentous fungus Fusarium.</title>
        <authorList>
            <person name="Kim H.-S."/>
            <person name="Busman M."/>
            <person name="Brown D.W."/>
            <person name="Divon H."/>
            <person name="Uhlig S."/>
            <person name="Proctor R.H."/>
        </authorList>
    </citation>
    <scope>NUCLEOTIDE SEQUENCE</scope>
    <source>
        <strain evidence="2">NRRL 25174</strain>
    </source>
</reference>
<dbReference type="AlphaFoldDB" id="A0A9P5AMB9"/>
<dbReference type="OrthoDB" id="1668230at2759"/>
<dbReference type="PANTHER" id="PTHR24416:SF611">
    <property type="entry name" value="TYROSINE-PROTEIN KINASE TRANSMEMBRANE RECEPTOR ROR"/>
    <property type="match status" value="1"/>
</dbReference>
<dbReference type="Gene3D" id="1.10.510.10">
    <property type="entry name" value="Transferase(Phosphotransferase) domain 1"/>
    <property type="match status" value="1"/>
</dbReference>
<protein>
    <submittedName>
        <fullName evidence="2">TKL kinase</fullName>
    </submittedName>
</protein>
<evidence type="ECO:0000313" key="3">
    <source>
        <dbReference type="Proteomes" id="UP000730481"/>
    </source>
</evidence>
<gene>
    <name evidence="2" type="ORF">FBEOM_4710</name>
</gene>
<dbReference type="PROSITE" id="PS50011">
    <property type="entry name" value="PROTEIN_KINASE_DOM"/>
    <property type="match status" value="1"/>
</dbReference>
<dbReference type="GO" id="GO:0007169">
    <property type="term" value="P:cell surface receptor protein tyrosine kinase signaling pathway"/>
    <property type="evidence" value="ECO:0007669"/>
    <property type="project" value="TreeGrafter"/>
</dbReference>
<sequence length="216" mass="24496">MRLSDQEAVDAIHVRLEPPGPTALSIAAGFWLDAEMYDRAAFAEDTSDLFKREAAIYEALGSHPRILKCMGVELMPDGEEAWALRLERAPYGNLQEYIMKHEPPTMARRLQVTVDLTETLKYTHNSGVIWGDLLARNVLVFDDLHIQLYDFTGSTLKDKFPEILFACEPRYWVPGPQKDSGTKTIFEKDLFALGTAICEITEWTVPYGLIEVEEVQ</sequence>
<dbReference type="Proteomes" id="UP000730481">
    <property type="component" value="Unassembled WGS sequence"/>
</dbReference>
<accession>A0A9P5AMB9</accession>
<feature type="domain" description="Protein kinase" evidence="1">
    <location>
        <begin position="1"/>
        <end position="216"/>
    </location>
</feature>
<dbReference type="GO" id="GO:0004714">
    <property type="term" value="F:transmembrane receptor protein tyrosine kinase activity"/>
    <property type="evidence" value="ECO:0007669"/>
    <property type="project" value="TreeGrafter"/>
</dbReference>
<dbReference type="InterPro" id="IPR011009">
    <property type="entry name" value="Kinase-like_dom_sf"/>
</dbReference>
<dbReference type="GO" id="GO:0005886">
    <property type="term" value="C:plasma membrane"/>
    <property type="evidence" value="ECO:0007669"/>
    <property type="project" value="TreeGrafter"/>
</dbReference>
<dbReference type="InterPro" id="IPR050122">
    <property type="entry name" value="RTK"/>
</dbReference>
<dbReference type="PANTHER" id="PTHR24416">
    <property type="entry name" value="TYROSINE-PROTEIN KINASE RECEPTOR"/>
    <property type="match status" value="1"/>
</dbReference>
<evidence type="ECO:0000313" key="2">
    <source>
        <dbReference type="EMBL" id="KAF4341361.1"/>
    </source>
</evidence>
<dbReference type="SUPFAM" id="SSF56112">
    <property type="entry name" value="Protein kinase-like (PK-like)"/>
    <property type="match status" value="1"/>
</dbReference>
<keyword evidence="3" id="KW-1185">Reference proteome</keyword>
<dbReference type="InterPro" id="IPR001245">
    <property type="entry name" value="Ser-Thr/Tyr_kinase_cat_dom"/>
</dbReference>
<evidence type="ECO:0000259" key="1">
    <source>
        <dbReference type="PROSITE" id="PS50011"/>
    </source>
</evidence>
<reference evidence="2" key="1">
    <citation type="journal article" date="2017" name="Mycologia">
        <title>Fusarium algeriense, sp. nov., a novel toxigenic crown rot pathogen of durum wheat from Algeria is nested in the Fusarium burgessii species complex.</title>
        <authorList>
            <person name="Laraba I."/>
            <person name="Keddad A."/>
            <person name="Boureghda H."/>
            <person name="Abdallah N."/>
            <person name="Vaughan M.M."/>
            <person name="Proctor R.H."/>
            <person name="Busman M."/>
            <person name="O'Donnell K."/>
        </authorList>
    </citation>
    <scope>NUCLEOTIDE SEQUENCE</scope>
    <source>
        <strain evidence="2">NRRL 25174</strain>
    </source>
</reference>
<name>A0A9P5AMB9_9HYPO</name>
<keyword evidence="2" id="KW-0808">Transferase</keyword>
<proteinExistence type="predicted"/>
<dbReference type="GO" id="GO:0005524">
    <property type="term" value="F:ATP binding"/>
    <property type="evidence" value="ECO:0007669"/>
    <property type="project" value="InterPro"/>
</dbReference>
<dbReference type="GO" id="GO:0043235">
    <property type="term" value="C:receptor complex"/>
    <property type="evidence" value="ECO:0007669"/>
    <property type="project" value="TreeGrafter"/>
</dbReference>
<dbReference type="Pfam" id="PF07714">
    <property type="entry name" value="PK_Tyr_Ser-Thr"/>
    <property type="match status" value="1"/>
</dbReference>
<dbReference type="EMBL" id="PVQB02000197">
    <property type="protein sequence ID" value="KAF4341361.1"/>
    <property type="molecule type" value="Genomic_DNA"/>
</dbReference>
<keyword evidence="2" id="KW-0418">Kinase</keyword>
<comment type="caution">
    <text evidence="2">The sequence shown here is derived from an EMBL/GenBank/DDBJ whole genome shotgun (WGS) entry which is preliminary data.</text>
</comment>